<evidence type="ECO:0000313" key="8">
    <source>
        <dbReference type="Proteomes" id="UP000199109"/>
    </source>
</evidence>
<sequence>MESKKDFVTQLIVESPGRINLIGEHNDYNNGYVLPAAIDRTITFRMGKNGSEKQCRIKSKGYGDILYVDLGNIAKSNEGWQNYLLGVLYEIGLRTDKLKGFDCTIESNLPIGSGVSSLAALKCGLAYGLNELFGLGLSKLEIIKLSQTAEHQVMELPFYIRNEHYELH</sequence>
<dbReference type="Pfam" id="PF00288">
    <property type="entry name" value="GHMP_kinases_N"/>
    <property type="match status" value="1"/>
</dbReference>
<keyword evidence="8" id="KW-1185">Reference proteome</keyword>
<gene>
    <name evidence="7" type="ORF">SAMN05421636_10730</name>
</gene>
<evidence type="ECO:0000256" key="4">
    <source>
        <dbReference type="ARBA" id="ARBA00022840"/>
    </source>
</evidence>
<dbReference type="Proteomes" id="UP000199109">
    <property type="component" value="Unassembled WGS sequence"/>
</dbReference>
<dbReference type="InterPro" id="IPR000705">
    <property type="entry name" value="Galactokinase"/>
</dbReference>
<dbReference type="PRINTS" id="PR00959">
    <property type="entry name" value="MEVGALKINASE"/>
</dbReference>
<evidence type="ECO:0000256" key="3">
    <source>
        <dbReference type="ARBA" id="ARBA00022777"/>
    </source>
</evidence>
<comment type="similarity">
    <text evidence="1">Belongs to the GHMP kinase family. GalK subfamily.</text>
</comment>
<dbReference type="RefSeq" id="WP_091870000.1">
    <property type="nucleotide sequence ID" value="NZ_FNAO01000007.1"/>
</dbReference>
<proteinExistence type="inferred from homology"/>
<evidence type="ECO:0000256" key="1">
    <source>
        <dbReference type="ARBA" id="ARBA00006566"/>
    </source>
</evidence>
<feature type="domain" description="GHMP kinase N-terminal" evidence="5">
    <location>
        <begin position="82"/>
        <end position="153"/>
    </location>
</feature>
<dbReference type="Gene3D" id="3.30.230.10">
    <property type="match status" value="1"/>
</dbReference>
<feature type="domain" description="Galactokinase N-terminal" evidence="6">
    <location>
        <begin position="11"/>
        <end position="44"/>
    </location>
</feature>
<evidence type="ECO:0000259" key="6">
    <source>
        <dbReference type="Pfam" id="PF10509"/>
    </source>
</evidence>
<dbReference type="STRING" id="641691.SAMN05421636_10730"/>
<dbReference type="Pfam" id="PF10509">
    <property type="entry name" value="GalKase_gal_bdg"/>
    <property type="match status" value="1"/>
</dbReference>
<dbReference type="InterPro" id="IPR019539">
    <property type="entry name" value="GalKase_N"/>
</dbReference>
<protein>
    <submittedName>
        <fullName evidence="7">Galactokinase</fullName>
    </submittedName>
</protein>
<dbReference type="PANTHER" id="PTHR10457">
    <property type="entry name" value="MEVALONATE KINASE/GALACTOKINASE"/>
    <property type="match status" value="1"/>
</dbReference>
<dbReference type="GO" id="GO:0004335">
    <property type="term" value="F:galactokinase activity"/>
    <property type="evidence" value="ECO:0007669"/>
    <property type="project" value="InterPro"/>
</dbReference>
<dbReference type="AlphaFoldDB" id="A0A1G7FAC7"/>
<evidence type="ECO:0000259" key="5">
    <source>
        <dbReference type="Pfam" id="PF00288"/>
    </source>
</evidence>
<keyword evidence="4" id="KW-0067">ATP-binding</keyword>
<evidence type="ECO:0000256" key="2">
    <source>
        <dbReference type="ARBA" id="ARBA00022741"/>
    </source>
</evidence>
<dbReference type="SUPFAM" id="SSF54211">
    <property type="entry name" value="Ribosomal protein S5 domain 2-like"/>
    <property type="match status" value="1"/>
</dbReference>
<dbReference type="OrthoDB" id="250531at2"/>
<evidence type="ECO:0000313" key="7">
    <source>
        <dbReference type="EMBL" id="SDE72869.1"/>
    </source>
</evidence>
<keyword evidence="3 7" id="KW-0808">Transferase</keyword>
<accession>A0A1G7FAC7</accession>
<dbReference type="GO" id="GO:0005829">
    <property type="term" value="C:cytosol"/>
    <property type="evidence" value="ECO:0007669"/>
    <property type="project" value="TreeGrafter"/>
</dbReference>
<dbReference type="PANTHER" id="PTHR10457:SF7">
    <property type="entry name" value="GALACTOKINASE-RELATED"/>
    <property type="match status" value="1"/>
</dbReference>
<organism evidence="7 8">
    <name type="scientific">Pricia antarctica</name>
    <dbReference type="NCBI Taxonomy" id="641691"/>
    <lineage>
        <taxon>Bacteria</taxon>
        <taxon>Pseudomonadati</taxon>
        <taxon>Bacteroidota</taxon>
        <taxon>Flavobacteriia</taxon>
        <taxon>Flavobacteriales</taxon>
        <taxon>Flavobacteriaceae</taxon>
        <taxon>Pricia</taxon>
    </lineage>
</organism>
<keyword evidence="2" id="KW-0547">Nucleotide-binding</keyword>
<dbReference type="InterPro" id="IPR006204">
    <property type="entry name" value="GHMP_kinase_N_dom"/>
</dbReference>
<dbReference type="PROSITE" id="PS00106">
    <property type="entry name" value="GALACTOKINASE"/>
    <property type="match status" value="1"/>
</dbReference>
<dbReference type="InterPro" id="IPR020568">
    <property type="entry name" value="Ribosomal_Su5_D2-typ_SF"/>
</dbReference>
<dbReference type="GO" id="GO:0005524">
    <property type="term" value="F:ATP binding"/>
    <property type="evidence" value="ECO:0007669"/>
    <property type="project" value="UniProtKB-KW"/>
</dbReference>
<name>A0A1G7FAC7_9FLAO</name>
<keyword evidence="3 7" id="KW-0418">Kinase</keyword>
<dbReference type="InterPro" id="IPR019741">
    <property type="entry name" value="Galactokinase_CS"/>
</dbReference>
<reference evidence="7 8" key="1">
    <citation type="submission" date="2016-10" db="EMBL/GenBank/DDBJ databases">
        <authorList>
            <person name="de Groot N.N."/>
        </authorList>
    </citation>
    <scope>NUCLEOTIDE SEQUENCE [LARGE SCALE GENOMIC DNA]</scope>
    <source>
        <strain evidence="7 8">DSM 23421</strain>
    </source>
</reference>
<dbReference type="InterPro" id="IPR014721">
    <property type="entry name" value="Ribsml_uS5_D2-typ_fold_subgr"/>
</dbReference>
<dbReference type="PRINTS" id="PR00473">
    <property type="entry name" value="GALCTOKINASE"/>
</dbReference>
<dbReference type="EMBL" id="FNAO01000007">
    <property type="protein sequence ID" value="SDE72869.1"/>
    <property type="molecule type" value="Genomic_DNA"/>
</dbReference>
<dbReference type="GO" id="GO:0006012">
    <property type="term" value="P:galactose metabolic process"/>
    <property type="evidence" value="ECO:0007669"/>
    <property type="project" value="InterPro"/>
</dbReference>